<accession>A0A8F5BM24</accession>
<gene>
    <name evidence="1" type="ORF">J5U23_00685</name>
</gene>
<dbReference type="KEGG" id="sshi:J5U23_00685"/>
<dbReference type="AlphaFoldDB" id="A0A8F5BM24"/>
<dbReference type="EMBL" id="CP077717">
    <property type="protein sequence ID" value="QXJ27817.1"/>
    <property type="molecule type" value="Genomic_DNA"/>
</dbReference>
<evidence type="ECO:0000313" key="2">
    <source>
        <dbReference type="Proteomes" id="UP000694018"/>
    </source>
</evidence>
<dbReference type="GeneID" id="65562289"/>
<dbReference type="Proteomes" id="UP000694018">
    <property type="component" value="Chromosome"/>
</dbReference>
<evidence type="ECO:0000313" key="1">
    <source>
        <dbReference type="EMBL" id="QXJ27817.1"/>
    </source>
</evidence>
<organism evidence="1 2">
    <name type="scientific">Saccharolobus shibatae (strain ATCC 51178 / DSM 5389 / JCM 8931 / NBRC 15437 / B12)</name>
    <name type="common">Sulfolobus shibatae</name>
    <dbReference type="NCBI Taxonomy" id="523848"/>
    <lineage>
        <taxon>Archaea</taxon>
        <taxon>Thermoproteota</taxon>
        <taxon>Thermoprotei</taxon>
        <taxon>Sulfolobales</taxon>
        <taxon>Sulfolobaceae</taxon>
        <taxon>Saccharolobus</taxon>
    </lineage>
</organism>
<name>A0A8F5BM24_SACSH</name>
<dbReference type="RefSeq" id="WP_218266983.1">
    <property type="nucleotide sequence ID" value="NZ_CP077717.1"/>
</dbReference>
<sequence length="56" mass="6615">MDSKVKEKTVSKTIRFLPEDDELLEKLRIYYGVRTQVDTLRILIREKARSLGIFTT</sequence>
<proteinExistence type="predicted"/>
<reference evidence="1" key="1">
    <citation type="journal article" date="2021" name="Environ. Microbiol.">
        <title>New insights into the diversity and evolution of the archaeal mobilome from three complete genomes of Saccharolobus shibatae.</title>
        <authorList>
            <person name="Medvedeva S."/>
            <person name="Brandt D."/>
            <person name="Cvirkaite-Krupovic V."/>
            <person name="Liu Y."/>
            <person name="Severinov K."/>
            <person name="Ishino S."/>
            <person name="Ishino Y."/>
            <person name="Prangishvili D."/>
            <person name="Kalinowski J."/>
            <person name="Krupovic M."/>
        </authorList>
    </citation>
    <scope>NUCLEOTIDE SEQUENCE</scope>
    <source>
        <strain evidence="1">B12</strain>
    </source>
</reference>
<protein>
    <submittedName>
        <fullName evidence="1">Transcriptional regulator, RHH</fullName>
    </submittedName>
</protein>